<dbReference type="Proteomes" id="UP000037020">
    <property type="component" value="Unassembled WGS sequence"/>
</dbReference>
<feature type="region of interest" description="Disordered" evidence="1">
    <location>
        <begin position="79"/>
        <end position="111"/>
    </location>
</feature>
<dbReference type="EMBL" id="LGUT01001157">
    <property type="protein sequence ID" value="KOG89532.1"/>
    <property type="molecule type" value="Genomic_DNA"/>
</dbReference>
<feature type="compositionally biased region" description="Low complexity" evidence="1">
    <location>
        <begin position="97"/>
        <end position="111"/>
    </location>
</feature>
<accession>A0ABR5J838</accession>
<evidence type="ECO:0000256" key="1">
    <source>
        <dbReference type="SAM" id="MobiDB-lite"/>
    </source>
</evidence>
<evidence type="ECO:0000313" key="3">
    <source>
        <dbReference type="Proteomes" id="UP000037020"/>
    </source>
</evidence>
<gene>
    <name evidence="2" type="ORF">ADK38_13755</name>
</gene>
<organism evidence="2 3">
    <name type="scientific">Streptomyces varsoviensis</name>
    <dbReference type="NCBI Taxonomy" id="67373"/>
    <lineage>
        <taxon>Bacteria</taxon>
        <taxon>Bacillati</taxon>
        <taxon>Actinomycetota</taxon>
        <taxon>Actinomycetes</taxon>
        <taxon>Kitasatosporales</taxon>
        <taxon>Streptomycetaceae</taxon>
        <taxon>Streptomyces</taxon>
    </lineage>
</organism>
<reference evidence="2 3" key="1">
    <citation type="submission" date="2015-07" db="EMBL/GenBank/DDBJ databases">
        <authorList>
            <person name="Ju K.-S."/>
            <person name="Doroghazi J.R."/>
            <person name="Metcalf W.W."/>
        </authorList>
    </citation>
    <scope>NUCLEOTIDE SEQUENCE [LARGE SCALE GENOMIC DNA]</scope>
    <source>
        <strain evidence="2 3">NRRL B-3589</strain>
    </source>
</reference>
<comment type="caution">
    <text evidence="2">The sequence shown here is derived from an EMBL/GenBank/DDBJ whole genome shotgun (WGS) entry which is preliminary data.</text>
</comment>
<name>A0ABR5J838_9ACTN</name>
<proteinExistence type="predicted"/>
<feature type="non-terminal residue" evidence="2">
    <location>
        <position position="111"/>
    </location>
</feature>
<evidence type="ECO:0000313" key="2">
    <source>
        <dbReference type="EMBL" id="KOG89532.1"/>
    </source>
</evidence>
<keyword evidence="3" id="KW-1185">Reference proteome</keyword>
<protein>
    <submittedName>
        <fullName evidence="2">Uncharacterized protein</fullName>
    </submittedName>
</protein>
<sequence length="111" mass="11426">MRRSAAKEMAPVFVERAQRFVWGVGEGEAGGAGFVQEWGQEEFQADGDVLSGRAAPVPWGVPAQEVRAVARGGTVGRAAVEGKDGGERGQVPGVRYPRGAPAAVGPLPGGE</sequence>